<protein>
    <recommendedName>
        <fullName evidence="3">Metallo-beta-lactamase domain-containing protein</fullName>
    </recommendedName>
</protein>
<reference evidence="2" key="1">
    <citation type="journal article" date="2015" name="Genome Announc.">
        <title>Genome sequence of the AIDS-associated pathogen Penicillium marneffei (ATCC18224) and its near taxonomic relative Talaromyces stipitatus (ATCC10500).</title>
        <authorList>
            <person name="Nierman W.C."/>
            <person name="Fedorova-Abrams N.D."/>
            <person name="Andrianopoulos A."/>
        </authorList>
    </citation>
    <scope>NUCLEOTIDE SEQUENCE [LARGE SCALE GENOMIC DNA]</scope>
    <source>
        <strain evidence="2">ATCC 18224 / CBS 334.59 / QM 7333</strain>
    </source>
</reference>
<keyword evidence="2" id="KW-1185">Reference proteome</keyword>
<dbReference type="Proteomes" id="UP000001294">
    <property type="component" value="Unassembled WGS sequence"/>
</dbReference>
<organism evidence="1 2">
    <name type="scientific">Talaromyces marneffei (strain ATCC 18224 / CBS 334.59 / QM 7333)</name>
    <name type="common">Penicillium marneffei</name>
    <dbReference type="NCBI Taxonomy" id="441960"/>
    <lineage>
        <taxon>Eukaryota</taxon>
        <taxon>Fungi</taxon>
        <taxon>Dikarya</taxon>
        <taxon>Ascomycota</taxon>
        <taxon>Pezizomycotina</taxon>
        <taxon>Eurotiomycetes</taxon>
        <taxon>Eurotiomycetidae</taxon>
        <taxon>Eurotiales</taxon>
        <taxon>Trichocomaceae</taxon>
        <taxon>Talaromyces</taxon>
        <taxon>Talaromyces sect. Talaromyces</taxon>
    </lineage>
</organism>
<evidence type="ECO:0008006" key="3">
    <source>
        <dbReference type="Google" id="ProtNLM"/>
    </source>
</evidence>
<dbReference type="VEuPathDB" id="FungiDB:PMAA_097830"/>
<dbReference type="AlphaFoldDB" id="B6QIJ9"/>
<gene>
    <name evidence="1" type="ORF">PMAA_097830</name>
</gene>
<dbReference type="EMBL" id="DS995902">
    <property type="protein sequence ID" value="EEA23193.1"/>
    <property type="molecule type" value="Genomic_DNA"/>
</dbReference>
<evidence type="ECO:0000313" key="2">
    <source>
        <dbReference type="Proteomes" id="UP000001294"/>
    </source>
</evidence>
<name>B6QIJ9_TALMQ</name>
<proteinExistence type="predicted"/>
<dbReference type="PhylomeDB" id="B6QIJ9"/>
<evidence type="ECO:0000313" key="1">
    <source>
        <dbReference type="EMBL" id="EEA23193.1"/>
    </source>
</evidence>
<accession>B6QIJ9</accession>
<dbReference type="InterPro" id="IPR036866">
    <property type="entry name" value="RibonucZ/Hydroxyglut_hydro"/>
</dbReference>
<dbReference type="Gene3D" id="3.60.15.10">
    <property type="entry name" value="Ribonuclease Z/Hydroxyacylglutathione hydrolase-like"/>
    <property type="match status" value="1"/>
</dbReference>
<sequence>MADIASYRFRLAAVDQTWDSGLSKSFAQLDRRNELDRGWKRICDSSQPVIGVYDRWSGPFIIRCLVRSRGKKRGALCLNECRTRHDESRLENMRERTFHSFFEDGILPEDRTIELSDPEIDCETQDTTTAKLPGDAHFDNPWSTLPEMNIQTDTGSYVYLGGDACHDRRIMPKEAQIGEWLDGASHVCCIHADRKKAEETIERIIELENQGVQVIFAHDVEWEDNPQNKSRF</sequence>
<dbReference type="HOGENOM" id="CLU_1195228_0_0_1"/>